<dbReference type="OrthoDB" id="2389872at2"/>
<dbReference type="InterPro" id="IPR010985">
    <property type="entry name" value="Ribbon_hlx_hlx"/>
</dbReference>
<dbReference type="SUPFAM" id="SSF47598">
    <property type="entry name" value="Ribbon-helix-helix"/>
    <property type="match status" value="1"/>
</dbReference>
<dbReference type="GO" id="GO:0006355">
    <property type="term" value="P:regulation of DNA-templated transcription"/>
    <property type="evidence" value="ECO:0007669"/>
    <property type="project" value="InterPro"/>
</dbReference>
<dbReference type="EMBL" id="LUUK01000206">
    <property type="protein sequence ID" value="OAI13785.1"/>
    <property type="molecule type" value="Genomic_DNA"/>
</dbReference>
<proteinExistence type="predicted"/>
<dbReference type="RefSeq" id="WP_064031166.1">
    <property type="nucleotide sequence ID" value="NZ_LUUK01000206.1"/>
</dbReference>
<dbReference type="AlphaFoldDB" id="A0A177N7F2"/>
<dbReference type="STRING" id="702114.A1355_13125"/>
<dbReference type="Pfam" id="PF22513">
    <property type="entry name" value="FitA-like_RHH"/>
    <property type="match status" value="1"/>
</dbReference>
<comment type="caution">
    <text evidence="2">The sequence shown here is derived from an EMBL/GenBank/DDBJ whole genome shotgun (WGS) entry which is preliminary data.</text>
</comment>
<gene>
    <name evidence="2" type="ORF">A1355_13125</name>
</gene>
<keyword evidence="2" id="KW-0238">DNA-binding</keyword>
<organism evidence="2 3">
    <name type="scientific">Methylomonas koyamae</name>
    <dbReference type="NCBI Taxonomy" id="702114"/>
    <lineage>
        <taxon>Bacteria</taxon>
        <taxon>Pseudomonadati</taxon>
        <taxon>Pseudomonadota</taxon>
        <taxon>Gammaproteobacteria</taxon>
        <taxon>Methylococcales</taxon>
        <taxon>Methylococcaceae</taxon>
        <taxon>Methylomonas</taxon>
    </lineage>
</organism>
<protein>
    <submittedName>
        <fullName evidence="2">DNA-binding protein</fullName>
    </submittedName>
</protein>
<accession>A0A177N7F2</accession>
<dbReference type="Proteomes" id="UP000077628">
    <property type="component" value="Unassembled WGS sequence"/>
</dbReference>
<evidence type="ECO:0000313" key="3">
    <source>
        <dbReference type="Proteomes" id="UP000077628"/>
    </source>
</evidence>
<evidence type="ECO:0000259" key="1">
    <source>
        <dbReference type="Pfam" id="PF22513"/>
    </source>
</evidence>
<dbReference type="GO" id="GO:0003677">
    <property type="term" value="F:DNA binding"/>
    <property type="evidence" value="ECO:0007669"/>
    <property type="project" value="UniProtKB-KW"/>
</dbReference>
<reference evidence="3" key="1">
    <citation type="submission" date="2016-03" db="EMBL/GenBank/DDBJ databases">
        <authorList>
            <person name="Heylen K."/>
            <person name="De Vos P."/>
            <person name="Vekeman B."/>
        </authorList>
    </citation>
    <scope>NUCLEOTIDE SEQUENCE [LARGE SCALE GENOMIC DNA]</scope>
    <source>
        <strain evidence="3">R-45383</strain>
    </source>
</reference>
<name>A0A177N7F2_9GAMM</name>
<dbReference type="InterPro" id="IPR013321">
    <property type="entry name" value="Arc_rbn_hlx_hlx"/>
</dbReference>
<dbReference type="Gene3D" id="1.10.1220.10">
    <property type="entry name" value="Met repressor-like"/>
    <property type="match status" value="1"/>
</dbReference>
<dbReference type="InterPro" id="IPR053853">
    <property type="entry name" value="FitA-like_RHH"/>
</dbReference>
<feature type="domain" description="Antitoxin FitA-like ribbon-helix-helix" evidence="1">
    <location>
        <begin position="2"/>
        <end position="37"/>
    </location>
</feature>
<keyword evidence="3" id="KW-1185">Reference proteome</keyword>
<sequence>MATLTLKNIPDDLYEQLKTAAKLHHRSINSEVIYCVERVIDPHRLSVDQHLAQARQLREKTTHYLLTDQDIDQAKSAGRP</sequence>
<evidence type="ECO:0000313" key="2">
    <source>
        <dbReference type="EMBL" id="OAI13785.1"/>
    </source>
</evidence>